<keyword evidence="5" id="KW-0539">Nucleus</keyword>
<comment type="caution">
    <text evidence="8">The sequence shown here is derived from an EMBL/GenBank/DDBJ whole genome shotgun (WGS) entry which is preliminary data.</text>
</comment>
<comment type="subcellular location">
    <subcellularLocation>
        <location evidence="1">Nucleus</location>
    </subcellularLocation>
</comment>
<evidence type="ECO:0000256" key="1">
    <source>
        <dbReference type="ARBA" id="ARBA00004123"/>
    </source>
</evidence>
<sequence>MPLSEVHQTRKLDANQSKMTNRSSDLPSFMPDSEFVELLWENGQIVMHGQSNRPRKSFFPTTTTTTPFSSHTGRAQEKDGRDVVISKTGHIEAVDPLVNDFSPTEASGDAGLNARDDDTVPWINYSIEDSLRNDYWQEYMLEFPGASPNSVSTRTDAVLTDRSHGFSQTAKDSRSVEHGRTTEQLAGGSDPSRINCSQLFQLSQERQSLAPSTKSRATELSTRATSSTHHGLAGYLLSSRLEKQHLASSTLSQSSGSIGLMNFSHFSRPVALAKANLQSPDRLRNNTTGGHPMESTVIDSTSGLRSFLATPVLASAAPKVDWRSTTKTQQERVSVEESDPNHDGNVDDNNSIFPDSINRESSNVAVATMPSGKNETEKGPEAVVASSSMCSGNGTYDPRHGAKRKTYEGEESGNHSEDHEHESTGLKKSATVRGTSTKRSRAAEVHNLSERRRRDRINEKMRALQELIPNCNKVDKASMLDEAIEYLKSLQLQVQFLTQIMSMGNGSCMLPLIPPAGIQHMRMPPMAHLAQMGVGMGMGMRLGCGMGMVDMNGSASCPVLPVAPVHGPQFPFPSIPGTQGLHGMPSSTGLPMFGIPGQGLPASMPNINPPIGSLPGLSATPNSTPGSAGMTDNPSPTTDVSPSSTSKDRRQQSLDSEKIQKTSTDGSRIKNSTQEPKESLEKSTTMQVSNQTLHAAGNGVLHNLAQAIHLTHKILRAFWAAFTVLSVGDWWQTLALCISRVAGSGPVSVNWREDEVSGSVEERRVVHLWKQFYSLM</sequence>
<dbReference type="GO" id="GO:0005634">
    <property type="term" value="C:nucleus"/>
    <property type="evidence" value="ECO:0007669"/>
    <property type="project" value="UniProtKB-SubCell"/>
</dbReference>
<feature type="region of interest" description="Disordered" evidence="6">
    <location>
        <begin position="205"/>
        <end position="226"/>
    </location>
</feature>
<organism evidence="8 9">
    <name type="scientific">Cocos nucifera</name>
    <name type="common">Coconut palm</name>
    <dbReference type="NCBI Taxonomy" id="13894"/>
    <lineage>
        <taxon>Eukaryota</taxon>
        <taxon>Viridiplantae</taxon>
        <taxon>Streptophyta</taxon>
        <taxon>Embryophyta</taxon>
        <taxon>Tracheophyta</taxon>
        <taxon>Spermatophyta</taxon>
        <taxon>Magnoliopsida</taxon>
        <taxon>Liliopsida</taxon>
        <taxon>Arecaceae</taxon>
        <taxon>Arecoideae</taxon>
        <taxon>Cocoseae</taxon>
        <taxon>Attaleinae</taxon>
        <taxon>Cocos</taxon>
    </lineage>
</organism>
<reference evidence="8" key="2">
    <citation type="submission" date="2019-07" db="EMBL/GenBank/DDBJ databases">
        <authorList>
            <person name="Yang Y."/>
            <person name="Bocs S."/>
            <person name="Baudouin L."/>
        </authorList>
    </citation>
    <scope>NUCLEOTIDE SEQUENCE</scope>
    <source>
        <tissue evidence="8">Spear leaf of Hainan Tall coconut</tissue>
    </source>
</reference>
<feature type="compositionally biased region" description="Basic and acidic residues" evidence="6">
    <location>
        <begin position="397"/>
        <end position="425"/>
    </location>
</feature>
<dbReference type="OrthoDB" id="690068at2759"/>
<feature type="domain" description="BHLH" evidence="7">
    <location>
        <begin position="441"/>
        <end position="490"/>
    </location>
</feature>
<dbReference type="Pfam" id="PF00010">
    <property type="entry name" value="HLH"/>
    <property type="match status" value="1"/>
</dbReference>
<feature type="region of interest" description="Disordered" evidence="6">
    <location>
        <begin position="160"/>
        <end position="193"/>
    </location>
</feature>
<keyword evidence="3" id="KW-0805">Transcription regulation</keyword>
<gene>
    <name evidence="8" type="ORF">COCNU_01G022490</name>
</gene>
<feature type="region of interest" description="Disordered" evidence="6">
    <location>
        <begin position="592"/>
        <end position="686"/>
    </location>
</feature>
<dbReference type="GO" id="GO:0003700">
    <property type="term" value="F:DNA-binding transcription factor activity"/>
    <property type="evidence" value="ECO:0007669"/>
    <property type="project" value="InterPro"/>
</dbReference>
<evidence type="ECO:0000256" key="3">
    <source>
        <dbReference type="ARBA" id="ARBA00023015"/>
    </source>
</evidence>
<feature type="region of interest" description="Disordered" evidence="6">
    <location>
        <begin position="51"/>
        <end position="81"/>
    </location>
</feature>
<dbReference type="InterPro" id="IPR044273">
    <property type="entry name" value="PIF3-like"/>
</dbReference>
<feature type="compositionally biased region" description="Low complexity" evidence="6">
    <location>
        <begin position="631"/>
        <end position="645"/>
    </location>
</feature>
<dbReference type="PANTHER" id="PTHR46807">
    <property type="entry name" value="TRANSCRIPTION FACTOR PIF3"/>
    <property type="match status" value="1"/>
</dbReference>
<dbReference type="SMART" id="SM00353">
    <property type="entry name" value="HLH"/>
    <property type="match status" value="1"/>
</dbReference>
<evidence type="ECO:0000313" key="9">
    <source>
        <dbReference type="Proteomes" id="UP000797356"/>
    </source>
</evidence>
<feature type="compositionally biased region" description="Polar residues" evidence="6">
    <location>
        <begin position="14"/>
        <end position="26"/>
    </location>
</feature>
<dbReference type="EMBL" id="CM017872">
    <property type="protein sequence ID" value="KAG1328315.1"/>
    <property type="molecule type" value="Genomic_DNA"/>
</dbReference>
<protein>
    <submittedName>
        <fullName evidence="8">Transcription factor PHYTOCHROME INTERACTING FACTOR-LIKE 15</fullName>
    </submittedName>
</protein>
<dbReference type="CDD" id="cd11445">
    <property type="entry name" value="bHLH_AtPIF_like"/>
    <property type="match status" value="1"/>
</dbReference>
<accession>A0A8K0MWB3</accession>
<evidence type="ECO:0000313" key="8">
    <source>
        <dbReference type="EMBL" id="KAG1328315.1"/>
    </source>
</evidence>
<dbReference type="PROSITE" id="PS50888">
    <property type="entry name" value="BHLH"/>
    <property type="match status" value="1"/>
</dbReference>
<dbReference type="InterPro" id="IPR011598">
    <property type="entry name" value="bHLH_dom"/>
</dbReference>
<evidence type="ECO:0000256" key="6">
    <source>
        <dbReference type="SAM" id="MobiDB-lite"/>
    </source>
</evidence>
<feature type="compositionally biased region" description="Polar residues" evidence="6">
    <location>
        <begin position="385"/>
        <end position="394"/>
    </location>
</feature>
<feature type="compositionally biased region" description="Basic and acidic residues" evidence="6">
    <location>
        <begin position="320"/>
        <end position="345"/>
    </location>
</feature>
<dbReference type="Gene3D" id="4.10.280.10">
    <property type="entry name" value="Helix-loop-helix DNA-binding domain"/>
    <property type="match status" value="1"/>
</dbReference>
<comment type="similarity">
    <text evidence="2">Belongs to the bHLH protein family.</text>
</comment>
<feature type="region of interest" description="Disordered" evidence="6">
    <location>
        <begin position="318"/>
        <end position="449"/>
    </location>
</feature>
<dbReference type="GO" id="GO:0046983">
    <property type="term" value="F:protein dimerization activity"/>
    <property type="evidence" value="ECO:0007669"/>
    <property type="project" value="InterPro"/>
</dbReference>
<feature type="compositionally biased region" description="Basic and acidic residues" evidence="6">
    <location>
        <begin position="646"/>
        <end position="660"/>
    </location>
</feature>
<dbReference type="FunFam" id="4.10.280.10:FF:000004">
    <property type="entry name" value="Basic helix-loop-helix transcription factor"/>
    <property type="match status" value="1"/>
</dbReference>
<evidence type="ECO:0000259" key="7">
    <source>
        <dbReference type="PROSITE" id="PS50888"/>
    </source>
</evidence>
<reference evidence="8" key="1">
    <citation type="journal article" date="2017" name="Gigascience">
        <title>The genome draft of coconut (Cocos nucifera).</title>
        <authorList>
            <person name="Xiao Y."/>
            <person name="Xu P."/>
            <person name="Fan H."/>
            <person name="Baudouin L."/>
            <person name="Xia W."/>
            <person name="Bocs S."/>
            <person name="Xu J."/>
            <person name="Li Q."/>
            <person name="Guo A."/>
            <person name="Zhou L."/>
            <person name="Li J."/>
            <person name="Wu Y."/>
            <person name="Ma Z."/>
            <person name="Armero A."/>
            <person name="Issali A.E."/>
            <person name="Liu N."/>
            <person name="Peng M."/>
            <person name="Yang Y."/>
        </authorList>
    </citation>
    <scope>NUCLEOTIDE SEQUENCE</scope>
    <source>
        <tissue evidence="8">Spear leaf of Hainan Tall coconut</tissue>
    </source>
</reference>
<dbReference type="InterPro" id="IPR036638">
    <property type="entry name" value="HLH_DNA-bd_sf"/>
</dbReference>
<name>A0A8K0MWB3_COCNU</name>
<proteinExistence type="inferred from homology"/>
<evidence type="ECO:0000256" key="5">
    <source>
        <dbReference type="ARBA" id="ARBA00023242"/>
    </source>
</evidence>
<evidence type="ECO:0000256" key="4">
    <source>
        <dbReference type="ARBA" id="ARBA00023163"/>
    </source>
</evidence>
<dbReference type="AlphaFoldDB" id="A0A8K0MWB3"/>
<feature type="compositionally biased region" description="Polar residues" evidence="6">
    <location>
        <begin position="347"/>
        <end position="365"/>
    </location>
</feature>
<keyword evidence="4" id="KW-0804">Transcription</keyword>
<dbReference type="InterPro" id="IPR047265">
    <property type="entry name" value="PIF1-like_bHLH"/>
</dbReference>
<evidence type="ECO:0000256" key="2">
    <source>
        <dbReference type="ARBA" id="ARBA00005510"/>
    </source>
</evidence>
<feature type="region of interest" description="Disordered" evidence="6">
    <location>
        <begin position="1"/>
        <end position="27"/>
    </location>
</feature>
<feature type="compositionally biased region" description="Polar residues" evidence="6">
    <location>
        <begin position="661"/>
        <end position="674"/>
    </location>
</feature>
<keyword evidence="9" id="KW-1185">Reference proteome</keyword>
<feature type="compositionally biased region" description="Low complexity" evidence="6">
    <location>
        <begin position="57"/>
        <end position="70"/>
    </location>
</feature>
<dbReference type="PANTHER" id="PTHR46807:SF1">
    <property type="entry name" value="TRANSCRIPTION FACTOR PIF3"/>
    <property type="match status" value="1"/>
</dbReference>
<feature type="compositionally biased region" description="Basic and acidic residues" evidence="6">
    <location>
        <begin position="171"/>
        <end position="181"/>
    </location>
</feature>
<dbReference type="Proteomes" id="UP000797356">
    <property type="component" value="Chromosome 1"/>
</dbReference>
<dbReference type="SUPFAM" id="SSF47459">
    <property type="entry name" value="HLH, helix-loop-helix DNA-binding domain"/>
    <property type="match status" value="1"/>
</dbReference>